<feature type="compositionally biased region" description="Basic and acidic residues" evidence="1">
    <location>
        <begin position="1"/>
        <end position="19"/>
    </location>
</feature>
<comment type="caution">
    <text evidence="2">The sequence shown here is derived from an EMBL/GenBank/DDBJ whole genome shotgun (WGS) entry which is preliminary data.</text>
</comment>
<organism evidence="2 3">
    <name type="scientific">Halocatena marina</name>
    <dbReference type="NCBI Taxonomy" id="2934937"/>
    <lineage>
        <taxon>Archaea</taxon>
        <taxon>Methanobacteriati</taxon>
        <taxon>Methanobacteriota</taxon>
        <taxon>Stenosarchaea group</taxon>
        <taxon>Halobacteria</taxon>
        <taxon>Halobacteriales</taxon>
        <taxon>Natronomonadaceae</taxon>
        <taxon>Halocatena</taxon>
    </lineage>
</organism>
<feature type="region of interest" description="Disordered" evidence="1">
    <location>
        <begin position="1"/>
        <end position="62"/>
    </location>
</feature>
<proteinExistence type="predicted"/>
<reference evidence="2 3" key="1">
    <citation type="journal article" date="2019" name="Int. J. Syst. Evol. Microbiol.">
        <title>The Global Catalogue of Microorganisms (GCM) 10K type strain sequencing project: providing services to taxonomists for standard genome sequencing and annotation.</title>
        <authorList>
            <consortium name="The Broad Institute Genomics Platform"/>
            <consortium name="The Broad Institute Genome Sequencing Center for Infectious Disease"/>
            <person name="Wu L."/>
            <person name="Ma J."/>
        </authorList>
    </citation>
    <scope>NUCLEOTIDE SEQUENCE [LARGE SCALE GENOMIC DNA]</scope>
    <source>
        <strain evidence="2 3">RDMS1</strain>
    </source>
</reference>
<evidence type="ECO:0000256" key="1">
    <source>
        <dbReference type="SAM" id="MobiDB-lite"/>
    </source>
</evidence>
<sequence length="62" mass="6850">MKPDGTYEQVRPADDDIVRDTQSILMEQTQRARTDGESSGAVVDDQPIDADVEPNAKSERSD</sequence>
<name>A0ABD5YSJ7_9EURY</name>
<keyword evidence="3" id="KW-1185">Reference proteome</keyword>
<dbReference type="EMBL" id="JBHTAX010000004">
    <property type="protein sequence ID" value="MFC7192374.1"/>
    <property type="molecule type" value="Genomic_DNA"/>
</dbReference>
<evidence type="ECO:0000313" key="2">
    <source>
        <dbReference type="EMBL" id="MFC7192374.1"/>
    </source>
</evidence>
<dbReference type="RefSeq" id="WP_248910157.1">
    <property type="nucleotide sequence ID" value="NZ_CP109980.1"/>
</dbReference>
<evidence type="ECO:0000313" key="3">
    <source>
        <dbReference type="Proteomes" id="UP001596417"/>
    </source>
</evidence>
<gene>
    <name evidence="2" type="ORF">ACFQL7_22870</name>
</gene>
<accession>A0ABD5YSJ7</accession>
<feature type="compositionally biased region" description="Polar residues" evidence="1">
    <location>
        <begin position="20"/>
        <end position="29"/>
    </location>
</feature>
<dbReference type="GeneID" id="76202052"/>
<dbReference type="Proteomes" id="UP001596417">
    <property type="component" value="Unassembled WGS sequence"/>
</dbReference>
<protein>
    <submittedName>
        <fullName evidence="2">Uncharacterized protein</fullName>
    </submittedName>
</protein>
<dbReference type="AlphaFoldDB" id="A0ABD5YSJ7"/>